<sequence>MNTRMLYEILVKGDKQLNYHLKRSIYSFISKIILMIIVSYLGKTFFPDVSKFMFSFYFWLIYSIIIIGICYKDYKEIIEFSRHMNLIYKTKKEKLSYARLEMYAVWSGTFVEITKTKLDLLKTFSPIPIIIFILGLYTNNNSSINNKINLFSTELLLGDLLMYLGIGIPVFYVYYIYSTFSAYKKHLRTMMDYKAEAIVANEETKEVSK</sequence>
<dbReference type="EMBL" id="JARVWT010000013">
    <property type="protein sequence ID" value="MDH2333757.1"/>
    <property type="molecule type" value="Genomic_DNA"/>
</dbReference>
<accession>A0AAP4A1U6</accession>
<proteinExistence type="predicted"/>
<evidence type="ECO:0000313" key="2">
    <source>
        <dbReference type="EMBL" id="MDH2333757.1"/>
    </source>
</evidence>
<feature type="transmembrane region" description="Helical" evidence="1">
    <location>
        <begin position="160"/>
        <end position="183"/>
    </location>
</feature>
<evidence type="ECO:0000313" key="3">
    <source>
        <dbReference type="Proteomes" id="UP001229409"/>
    </source>
</evidence>
<evidence type="ECO:0000256" key="1">
    <source>
        <dbReference type="SAM" id="Phobius"/>
    </source>
</evidence>
<feature type="transmembrane region" description="Helical" evidence="1">
    <location>
        <begin position="25"/>
        <end position="42"/>
    </location>
</feature>
<protein>
    <submittedName>
        <fullName evidence="2">Uncharacterized protein</fullName>
    </submittedName>
</protein>
<comment type="caution">
    <text evidence="2">The sequence shown here is derived from an EMBL/GenBank/DDBJ whole genome shotgun (WGS) entry which is preliminary data.</text>
</comment>
<name>A0AAP4A1U6_PAEPO</name>
<dbReference type="Proteomes" id="UP001229409">
    <property type="component" value="Unassembled WGS sequence"/>
</dbReference>
<keyword evidence="1" id="KW-0472">Membrane</keyword>
<keyword evidence="1" id="KW-1133">Transmembrane helix</keyword>
<organism evidence="2 3">
    <name type="scientific">Paenibacillus polymyxa</name>
    <name type="common">Bacillus polymyxa</name>
    <dbReference type="NCBI Taxonomy" id="1406"/>
    <lineage>
        <taxon>Bacteria</taxon>
        <taxon>Bacillati</taxon>
        <taxon>Bacillota</taxon>
        <taxon>Bacilli</taxon>
        <taxon>Bacillales</taxon>
        <taxon>Paenibacillaceae</taxon>
        <taxon>Paenibacillus</taxon>
    </lineage>
</organism>
<dbReference type="RefSeq" id="WP_197032086.1">
    <property type="nucleotide sequence ID" value="NZ_JARVWT010000013.1"/>
</dbReference>
<dbReference type="AlphaFoldDB" id="A0AAP4A1U6"/>
<keyword evidence="1" id="KW-0812">Transmembrane</keyword>
<feature type="transmembrane region" description="Helical" evidence="1">
    <location>
        <begin position="54"/>
        <end position="74"/>
    </location>
</feature>
<feature type="transmembrane region" description="Helical" evidence="1">
    <location>
        <begin position="120"/>
        <end position="140"/>
    </location>
</feature>
<reference evidence="2" key="1">
    <citation type="submission" date="2023-04" db="EMBL/GenBank/DDBJ databases">
        <title>Uncovering the Secrets of Slow-Growing Bacteria in Tropical Savanna Soil through Cultivation and Genomic Analysis.</title>
        <authorList>
            <person name="Goncalves O.S."/>
            <person name="Santana M.F."/>
        </authorList>
    </citation>
    <scope>NUCLEOTIDE SEQUENCE</scope>
    <source>
        <strain evidence="2">ANTI</strain>
    </source>
</reference>
<gene>
    <name evidence="2" type="ORF">QDS18_23090</name>
</gene>